<name>A0A7J5YWY3_DISMA</name>
<keyword evidence="2" id="KW-1185">Reference proteome</keyword>
<dbReference type="AlphaFoldDB" id="A0A7J5YWY3"/>
<sequence>MHLLKDVMMRRKSYFSQNLSVMGMQVRYSHQSHFTGKAKERKNPDTNPQMWAKLSIQGSKPKEKKKMEMASSLMMEILSQPASFSMSRSTVIWKNTDTRQDVASYRPLVPMQQGRPVMVQSMWGRLAAGAIVPYAAARLPLSGSLLLDQFVDLFVLTHARRKLCSQVDQRLLQDSTLLHRNYDPLSSLLMAADAHHFLSQTHLRVNQRAVLRLPPSSLQRPGFRRRTRTSCKIALVQRVDVGLRWRLKNIVCVTRQFIMQAFLQRYKLTFRLMTATDSRFRLLGSRFRAERELEKEQREAVPGVTESEGH</sequence>
<protein>
    <submittedName>
        <fullName evidence="1">Uncharacterized protein</fullName>
    </submittedName>
</protein>
<evidence type="ECO:0000313" key="1">
    <source>
        <dbReference type="EMBL" id="KAF3853321.1"/>
    </source>
</evidence>
<evidence type="ECO:0000313" key="2">
    <source>
        <dbReference type="Proteomes" id="UP000518266"/>
    </source>
</evidence>
<proteinExistence type="predicted"/>
<organism evidence="1 2">
    <name type="scientific">Dissostichus mawsoni</name>
    <name type="common">Antarctic cod</name>
    <dbReference type="NCBI Taxonomy" id="36200"/>
    <lineage>
        <taxon>Eukaryota</taxon>
        <taxon>Metazoa</taxon>
        <taxon>Chordata</taxon>
        <taxon>Craniata</taxon>
        <taxon>Vertebrata</taxon>
        <taxon>Euteleostomi</taxon>
        <taxon>Actinopterygii</taxon>
        <taxon>Neopterygii</taxon>
        <taxon>Teleostei</taxon>
        <taxon>Neoteleostei</taxon>
        <taxon>Acanthomorphata</taxon>
        <taxon>Eupercaria</taxon>
        <taxon>Perciformes</taxon>
        <taxon>Notothenioidei</taxon>
        <taxon>Nototheniidae</taxon>
        <taxon>Dissostichus</taxon>
    </lineage>
</organism>
<accession>A0A7J5YWY3</accession>
<dbReference type="EMBL" id="JAAKFY010000008">
    <property type="protein sequence ID" value="KAF3853321.1"/>
    <property type="molecule type" value="Genomic_DNA"/>
</dbReference>
<reference evidence="1 2" key="1">
    <citation type="submission" date="2020-03" db="EMBL/GenBank/DDBJ databases">
        <title>Dissostichus mawsoni Genome sequencing and assembly.</title>
        <authorList>
            <person name="Park H."/>
        </authorList>
    </citation>
    <scope>NUCLEOTIDE SEQUENCE [LARGE SCALE GENOMIC DNA]</scope>
    <source>
        <strain evidence="1">DM0001</strain>
        <tissue evidence="1">Muscle</tissue>
    </source>
</reference>
<gene>
    <name evidence="1" type="ORF">F7725_014009</name>
</gene>
<dbReference type="Proteomes" id="UP000518266">
    <property type="component" value="Unassembled WGS sequence"/>
</dbReference>
<comment type="caution">
    <text evidence="1">The sequence shown here is derived from an EMBL/GenBank/DDBJ whole genome shotgun (WGS) entry which is preliminary data.</text>
</comment>